<protein>
    <submittedName>
        <fullName evidence="1">Uncharacterized protein</fullName>
    </submittedName>
</protein>
<organism evidence="1 2">
    <name type="scientific">Pyropia yezoensis</name>
    <name type="common">Susabi-nori</name>
    <name type="synonym">Porphyra yezoensis</name>
    <dbReference type="NCBI Taxonomy" id="2788"/>
    <lineage>
        <taxon>Eukaryota</taxon>
        <taxon>Rhodophyta</taxon>
        <taxon>Bangiophyceae</taxon>
        <taxon>Bangiales</taxon>
        <taxon>Bangiaceae</taxon>
        <taxon>Pyropia</taxon>
    </lineage>
</organism>
<evidence type="ECO:0000313" key="1">
    <source>
        <dbReference type="EMBL" id="KAK1863479.1"/>
    </source>
</evidence>
<dbReference type="Proteomes" id="UP000798662">
    <property type="component" value="Chromosome 2"/>
</dbReference>
<name>A0ACC3BZG7_PYRYE</name>
<reference evidence="1" key="1">
    <citation type="submission" date="2019-11" db="EMBL/GenBank/DDBJ databases">
        <title>Nori genome reveals adaptations in red seaweeds to the harsh intertidal environment.</title>
        <authorList>
            <person name="Wang D."/>
            <person name="Mao Y."/>
        </authorList>
    </citation>
    <scope>NUCLEOTIDE SEQUENCE</scope>
    <source>
        <tissue evidence="1">Gametophyte</tissue>
    </source>
</reference>
<accession>A0ACC3BZG7</accession>
<comment type="caution">
    <text evidence="1">The sequence shown here is derived from an EMBL/GenBank/DDBJ whole genome shotgun (WGS) entry which is preliminary data.</text>
</comment>
<keyword evidence="2" id="KW-1185">Reference proteome</keyword>
<proteinExistence type="predicted"/>
<gene>
    <name evidence="1" type="ORF">I4F81_006034</name>
</gene>
<sequence length="243" mass="26621">MTTERSTERQARKTARFCEVCERWLNDENAFITHTAGKPHKKRYRRLQATEDLDDAELQAAYAPLAIPLPFQGALAAGAAPPTAGGVGGAPALEIRASRERVKAWMGARPTPSHVDRWMNRVTTEVQGLPPAEGKALLDALWRRLDAALDAGTIMTNGWDTEPLPWAWRGAGGWADAHGWREDPLLDGRLRLRATLASGQPLLGPDGTDGSAVGASVIHWGDRMPEPRAAFTKKRRRRPEGGR</sequence>
<dbReference type="EMBL" id="CM020619">
    <property type="protein sequence ID" value="KAK1863479.1"/>
    <property type="molecule type" value="Genomic_DNA"/>
</dbReference>
<evidence type="ECO:0000313" key="2">
    <source>
        <dbReference type="Proteomes" id="UP000798662"/>
    </source>
</evidence>